<feature type="non-terminal residue" evidence="1">
    <location>
        <position position="1"/>
    </location>
</feature>
<reference evidence="1" key="1">
    <citation type="journal article" date="2019" name="Sci. Rep.">
        <title>Draft genome of Tanacetum cinerariifolium, the natural source of mosquito coil.</title>
        <authorList>
            <person name="Yamashiro T."/>
            <person name="Shiraishi A."/>
            <person name="Satake H."/>
            <person name="Nakayama K."/>
        </authorList>
    </citation>
    <scope>NUCLEOTIDE SEQUENCE</scope>
</reference>
<gene>
    <name evidence="1" type="ORF">Tci_863921</name>
</gene>
<comment type="caution">
    <text evidence="1">The sequence shown here is derived from an EMBL/GenBank/DDBJ whole genome shotgun (WGS) entry which is preliminary data.</text>
</comment>
<name>A0A699S3I1_TANCI</name>
<dbReference type="EMBL" id="BKCJ011134711">
    <property type="protein sequence ID" value="GFC91951.1"/>
    <property type="molecule type" value="Genomic_DNA"/>
</dbReference>
<protein>
    <submittedName>
        <fullName evidence="1">Protein WUSCHEL-like</fullName>
    </submittedName>
</protein>
<evidence type="ECO:0000313" key="1">
    <source>
        <dbReference type="EMBL" id="GFC91951.1"/>
    </source>
</evidence>
<dbReference type="AlphaFoldDB" id="A0A699S3I1"/>
<accession>A0A699S3I1</accession>
<sequence>NHHEEEDHEENNSPKIKILHLFPIHGGSHHDFFGAKASDLSSDHSIGGNWYRADGRASLELTLNSYGYYD</sequence>
<proteinExistence type="predicted"/>
<organism evidence="1">
    <name type="scientific">Tanacetum cinerariifolium</name>
    <name type="common">Dalmatian daisy</name>
    <name type="synonym">Chrysanthemum cinerariifolium</name>
    <dbReference type="NCBI Taxonomy" id="118510"/>
    <lineage>
        <taxon>Eukaryota</taxon>
        <taxon>Viridiplantae</taxon>
        <taxon>Streptophyta</taxon>
        <taxon>Embryophyta</taxon>
        <taxon>Tracheophyta</taxon>
        <taxon>Spermatophyta</taxon>
        <taxon>Magnoliopsida</taxon>
        <taxon>eudicotyledons</taxon>
        <taxon>Gunneridae</taxon>
        <taxon>Pentapetalae</taxon>
        <taxon>asterids</taxon>
        <taxon>campanulids</taxon>
        <taxon>Asterales</taxon>
        <taxon>Asteraceae</taxon>
        <taxon>Asteroideae</taxon>
        <taxon>Anthemideae</taxon>
        <taxon>Anthemidinae</taxon>
        <taxon>Tanacetum</taxon>
    </lineage>
</organism>